<evidence type="ECO:0000313" key="5">
    <source>
        <dbReference type="Proteomes" id="UP001648503"/>
    </source>
</evidence>
<evidence type="ECO:0000313" key="4">
    <source>
        <dbReference type="EMBL" id="KAH6588866.1"/>
    </source>
</evidence>
<reference evidence="4 5" key="1">
    <citation type="submission" date="2021-02" db="EMBL/GenBank/DDBJ databases">
        <title>Variation within the Batrachochytrium salamandrivorans European outbreak.</title>
        <authorList>
            <person name="Kelly M."/>
            <person name="Pasmans F."/>
            <person name="Shea T.P."/>
            <person name="Munoz J.F."/>
            <person name="Carranza S."/>
            <person name="Cuomo C.A."/>
            <person name="Martel A."/>
        </authorList>
    </citation>
    <scope>NUCLEOTIDE SEQUENCE [LARGE SCALE GENOMIC DNA]</scope>
    <source>
        <strain evidence="4 5">AMFP18/2</strain>
    </source>
</reference>
<evidence type="ECO:0000256" key="1">
    <source>
        <dbReference type="ARBA" id="ARBA00009550"/>
    </source>
</evidence>
<keyword evidence="2" id="KW-0175">Coiled coil</keyword>
<evidence type="ECO:0000256" key="2">
    <source>
        <dbReference type="SAM" id="Coils"/>
    </source>
</evidence>
<feature type="compositionally biased region" description="Polar residues" evidence="3">
    <location>
        <begin position="1"/>
        <end position="14"/>
    </location>
</feature>
<comment type="similarity">
    <text evidence="1">Belongs to the taxilin family.</text>
</comment>
<dbReference type="PANTHER" id="PTHR16127:SF13">
    <property type="entry name" value="GH01188P"/>
    <property type="match status" value="1"/>
</dbReference>
<dbReference type="PANTHER" id="PTHR16127">
    <property type="entry name" value="TAXILIN"/>
    <property type="match status" value="1"/>
</dbReference>
<keyword evidence="5" id="KW-1185">Reference proteome</keyword>
<feature type="compositionally biased region" description="Polar residues" evidence="3">
    <location>
        <begin position="37"/>
        <end position="48"/>
    </location>
</feature>
<gene>
    <name evidence="4" type="ORF">BASA50_010435</name>
</gene>
<proteinExistence type="inferred from homology"/>
<accession>A0ABQ8EYJ0</accession>
<name>A0ABQ8EYJ0_9FUNG</name>
<sequence length="381" mass="43889">MSSSSDKPTFTASNDPPCPHSPSASSHSQLQPEIQLHNASFTPSSLDHTTYDESFELEHTQSQHPHSPILHRRNRNFEQPQPASSHEGALLKIDAIDIAVQNESAGISKTLLGQSSEDAKCDVLLRKYLKLFRYSLEKEAECDRLQRLLENRIYNTVSDDDNDGDIPLSSEKSYCERLQSSLDHASHDSRALNMDLPDDTLDNMDSNAILKERFKDMLDQYELRERHFLSMAKSKDIKYHLSQAKCEKYRQKFEQEKPKRIALKKTISSFAHTETELRSQLDIYIDKFRQVEATLSQSNELIHTFRCEIDQMGKKTKKLEKENASIRMKYESMNKAIMGLAEERKQSHQEVQTLISSKAKLESLCRALQEERKRLLKASKQ</sequence>
<dbReference type="Proteomes" id="UP001648503">
    <property type="component" value="Unassembled WGS sequence"/>
</dbReference>
<dbReference type="InterPro" id="IPR026183">
    <property type="entry name" value="Taxilin_fam"/>
</dbReference>
<evidence type="ECO:0008006" key="6">
    <source>
        <dbReference type="Google" id="ProtNLM"/>
    </source>
</evidence>
<organism evidence="4 5">
    <name type="scientific">Batrachochytrium salamandrivorans</name>
    <dbReference type="NCBI Taxonomy" id="1357716"/>
    <lineage>
        <taxon>Eukaryota</taxon>
        <taxon>Fungi</taxon>
        <taxon>Fungi incertae sedis</taxon>
        <taxon>Chytridiomycota</taxon>
        <taxon>Chytridiomycota incertae sedis</taxon>
        <taxon>Chytridiomycetes</taxon>
        <taxon>Rhizophydiales</taxon>
        <taxon>Rhizophydiales incertae sedis</taxon>
        <taxon>Batrachochytrium</taxon>
    </lineage>
</organism>
<comment type="caution">
    <text evidence="4">The sequence shown here is derived from an EMBL/GenBank/DDBJ whole genome shotgun (WGS) entry which is preliminary data.</text>
</comment>
<dbReference type="Pfam" id="PF09728">
    <property type="entry name" value="Taxilin"/>
    <property type="match status" value="1"/>
</dbReference>
<feature type="compositionally biased region" description="Low complexity" evidence="3">
    <location>
        <begin position="21"/>
        <end position="32"/>
    </location>
</feature>
<dbReference type="EMBL" id="JAFCIX010000489">
    <property type="protein sequence ID" value="KAH6588866.1"/>
    <property type="molecule type" value="Genomic_DNA"/>
</dbReference>
<protein>
    <recommendedName>
        <fullName evidence="6">Transforming acidic coiled-coil-containing protein C-terminal domain-containing protein</fullName>
    </recommendedName>
</protein>
<feature type="coiled-coil region" evidence="2">
    <location>
        <begin position="316"/>
        <end position="381"/>
    </location>
</feature>
<evidence type="ECO:0000256" key="3">
    <source>
        <dbReference type="SAM" id="MobiDB-lite"/>
    </source>
</evidence>
<feature type="region of interest" description="Disordered" evidence="3">
    <location>
        <begin position="1"/>
        <end position="49"/>
    </location>
</feature>